<dbReference type="Pfam" id="PF00656">
    <property type="entry name" value="Peptidase_C14"/>
    <property type="match status" value="1"/>
</dbReference>
<dbReference type="EMBL" id="VSRR010144539">
    <property type="protein sequence ID" value="MPD05125.1"/>
    <property type="molecule type" value="Genomic_DNA"/>
</dbReference>
<sequence>MESLASDMCWLVAGSIYVDTVCRLMEEHRGHNITQVLERVNNTMHQILFTCKKKFSGEAKQACCYESTLQKTFRVP</sequence>
<dbReference type="Gene3D" id="3.30.70.1470">
    <property type="entry name" value="Caspase-like"/>
    <property type="match status" value="1"/>
</dbReference>
<dbReference type="AlphaFoldDB" id="A0A5B7KKJ6"/>
<evidence type="ECO:0000313" key="3">
    <source>
        <dbReference type="Proteomes" id="UP000324222"/>
    </source>
</evidence>
<dbReference type="GO" id="GO:0004197">
    <property type="term" value="F:cysteine-type endopeptidase activity"/>
    <property type="evidence" value="ECO:0007669"/>
    <property type="project" value="InterPro"/>
</dbReference>
<feature type="domain" description="Peptidase C14 caspase" evidence="1">
    <location>
        <begin position="13"/>
        <end position="73"/>
    </location>
</feature>
<accession>A0A5B7KKJ6</accession>
<comment type="caution">
    <text evidence="2">The sequence shown here is derived from an EMBL/GenBank/DDBJ whole genome shotgun (WGS) entry which is preliminary data.</text>
</comment>
<dbReference type="InterPro" id="IPR011600">
    <property type="entry name" value="Pept_C14_caspase"/>
</dbReference>
<gene>
    <name evidence="2" type="ORF">E2C01_100853</name>
</gene>
<protein>
    <recommendedName>
        <fullName evidence="1">Peptidase C14 caspase domain-containing protein</fullName>
    </recommendedName>
</protein>
<keyword evidence="3" id="KW-1185">Reference proteome</keyword>
<name>A0A5B7KKJ6_PORTR</name>
<evidence type="ECO:0000313" key="2">
    <source>
        <dbReference type="EMBL" id="MPD05125.1"/>
    </source>
</evidence>
<dbReference type="GO" id="GO:0006508">
    <property type="term" value="P:proteolysis"/>
    <property type="evidence" value="ECO:0007669"/>
    <property type="project" value="InterPro"/>
</dbReference>
<reference evidence="2 3" key="1">
    <citation type="submission" date="2019-05" db="EMBL/GenBank/DDBJ databases">
        <title>Another draft genome of Portunus trituberculatus and its Hox gene families provides insights of decapod evolution.</title>
        <authorList>
            <person name="Jeong J.-H."/>
            <person name="Song I."/>
            <person name="Kim S."/>
            <person name="Choi T."/>
            <person name="Kim D."/>
            <person name="Ryu S."/>
            <person name="Kim W."/>
        </authorList>
    </citation>
    <scope>NUCLEOTIDE SEQUENCE [LARGE SCALE GENOMIC DNA]</scope>
    <source>
        <tissue evidence="2">Muscle</tissue>
    </source>
</reference>
<proteinExistence type="predicted"/>
<dbReference type="InterPro" id="IPR029030">
    <property type="entry name" value="Caspase-like_dom_sf"/>
</dbReference>
<organism evidence="2 3">
    <name type="scientific">Portunus trituberculatus</name>
    <name type="common">Swimming crab</name>
    <name type="synonym">Neptunus trituberculatus</name>
    <dbReference type="NCBI Taxonomy" id="210409"/>
    <lineage>
        <taxon>Eukaryota</taxon>
        <taxon>Metazoa</taxon>
        <taxon>Ecdysozoa</taxon>
        <taxon>Arthropoda</taxon>
        <taxon>Crustacea</taxon>
        <taxon>Multicrustacea</taxon>
        <taxon>Malacostraca</taxon>
        <taxon>Eumalacostraca</taxon>
        <taxon>Eucarida</taxon>
        <taxon>Decapoda</taxon>
        <taxon>Pleocyemata</taxon>
        <taxon>Brachyura</taxon>
        <taxon>Eubrachyura</taxon>
        <taxon>Portunoidea</taxon>
        <taxon>Portunidae</taxon>
        <taxon>Portuninae</taxon>
        <taxon>Portunus</taxon>
    </lineage>
</organism>
<dbReference type="OrthoDB" id="6097640at2759"/>
<dbReference type="Proteomes" id="UP000324222">
    <property type="component" value="Unassembled WGS sequence"/>
</dbReference>
<evidence type="ECO:0000259" key="1">
    <source>
        <dbReference type="Pfam" id="PF00656"/>
    </source>
</evidence>
<dbReference type="SUPFAM" id="SSF52129">
    <property type="entry name" value="Caspase-like"/>
    <property type="match status" value="1"/>
</dbReference>